<evidence type="ECO:0000313" key="7">
    <source>
        <dbReference type="EMBL" id="TQL74046.1"/>
    </source>
</evidence>
<comment type="subcellular location">
    <subcellularLocation>
        <location evidence="1">Cell membrane</location>
        <topology evidence="1">Multi-pass membrane protein</topology>
    </subcellularLocation>
</comment>
<dbReference type="InterPro" id="IPR005829">
    <property type="entry name" value="Sugar_transporter_CS"/>
</dbReference>
<feature type="transmembrane region" description="Helical" evidence="5">
    <location>
        <begin position="29"/>
        <end position="48"/>
    </location>
</feature>
<keyword evidence="2 5" id="KW-0812">Transmembrane</keyword>
<dbReference type="PROSITE" id="PS50850">
    <property type="entry name" value="MFS"/>
    <property type="match status" value="1"/>
</dbReference>
<dbReference type="InterPro" id="IPR052714">
    <property type="entry name" value="MFS_Exporter"/>
</dbReference>
<feature type="transmembrane region" description="Helical" evidence="5">
    <location>
        <begin position="283"/>
        <end position="301"/>
    </location>
</feature>
<dbReference type="PROSITE" id="PS00216">
    <property type="entry name" value="SUGAR_TRANSPORT_1"/>
    <property type="match status" value="1"/>
</dbReference>
<name>A0A543AND0_9MICC</name>
<feature type="transmembrane region" description="Helical" evidence="5">
    <location>
        <begin position="348"/>
        <end position="366"/>
    </location>
</feature>
<feature type="transmembrane region" description="Helical" evidence="5">
    <location>
        <begin position="89"/>
        <end position="112"/>
    </location>
</feature>
<dbReference type="PANTHER" id="PTHR23531:SF1">
    <property type="entry name" value="QUINOLENE RESISTANCE PROTEIN NORA"/>
    <property type="match status" value="1"/>
</dbReference>
<gene>
    <name evidence="7" type="ORF">FB556_0497</name>
</gene>
<feature type="transmembrane region" description="Helical" evidence="5">
    <location>
        <begin position="60"/>
        <end position="83"/>
    </location>
</feature>
<feature type="transmembrane region" description="Helical" evidence="5">
    <location>
        <begin position="228"/>
        <end position="247"/>
    </location>
</feature>
<feature type="transmembrane region" description="Helical" evidence="5">
    <location>
        <begin position="259"/>
        <end position="277"/>
    </location>
</feature>
<reference evidence="7 8" key="1">
    <citation type="submission" date="2019-06" db="EMBL/GenBank/DDBJ databases">
        <title>Sequencing the genomes of 1000 actinobacteria strains.</title>
        <authorList>
            <person name="Klenk H.-P."/>
        </authorList>
    </citation>
    <scope>NUCLEOTIDE SEQUENCE [LARGE SCALE GENOMIC DNA]</scope>
    <source>
        <strain evidence="7 8">DSM 24083</strain>
    </source>
</reference>
<dbReference type="Proteomes" id="UP000319746">
    <property type="component" value="Unassembled WGS sequence"/>
</dbReference>
<dbReference type="GO" id="GO:0022857">
    <property type="term" value="F:transmembrane transporter activity"/>
    <property type="evidence" value="ECO:0007669"/>
    <property type="project" value="InterPro"/>
</dbReference>
<comment type="caution">
    <text evidence="7">The sequence shown here is derived from an EMBL/GenBank/DDBJ whole genome shotgun (WGS) entry which is preliminary data.</text>
</comment>
<feature type="transmembrane region" description="Helical" evidence="5">
    <location>
        <begin position="322"/>
        <end position="342"/>
    </location>
</feature>
<dbReference type="InterPro" id="IPR011701">
    <property type="entry name" value="MFS"/>
</dbReference>
<dbReference type="AlphaFoldDB" id="A0A543AND0"/>
<evidence type="ECO:0000256" key="5">
    <source>
        <dbReference type="SAM" id="Phobius"/>
    </source>
</evidence>
<sequence length="378" mass="40006">MLGISLVFITLMSYMALYAASRFSVNDTAAGFAASSFVAGGALSRILIGKYLDFIGRKRTLIITLAMFVLSCLCYPILGNYVLLVLVRFLHGAAFGIASTTISSTVITLIPLGQLSEGLGYISLAGTIANAVGPLAAIQLSERASSLWVFGFTTICAVVALLAVLPMTITERTPTRDEYKRRWRIRGSDLVDFNILAIAVVGLLTTMGFSVVMTYLPAYLVGLEMTSTASIFFFVWAFAMLVVRLFAGRMHDRYGENSVLPGALISLALGLAVIAVADSLGHFIIAAVLGGFGHGAALPSLQAVGISRTTTDRIPIATSTHYLALDSGLAIGPVMLGFLIGLTGYTGLYLAGASIVLVGVVVYWFAHGRHAKGTIATR</sequence>
<keyword evidence="8" id="KW-1185">Reference proteome</keyword>
<evidence type="ECO:0000256" key="3">
    <source>
        <dbReference type="ARBA" id="ARBA00022989"/>
    </source>
</evidence>
<feature type="transmembrane region" description="Helical" evidence="5">
    <location>
        <begin position="119"/>
        <end position="141"/>
    </location>
</feature>
<dbReference type="SUPFAM" id="SSF103473">
    <property type="entry name" value="MFS general substrate transporter"/>
    <property type="match status" value="1"/>
</dbReference>
<dbReference type="Gene3D" id="1.20.1250.20">
    <property type="entry name" value="MFS general substrate transporter like domains"/>
    <property type="match status" value="1"/>
</dbReference>
<dbReference type="InterPro" id="IPR020846">
    <property type="entry name" value="MFS_dom"/>
</dbReference>
<organism evidence="7 8">
    <name type="scientific">Enteractinococcus coprophilus</name>
    <dbReference type="NCBI Taxonomy" id="1027633"/>
    <lineage>
        <taxon>Bacteria</taxon>
        <taxon>Bacillati</taxon>
        <taxon>Actinomycetota</taxon>
        <taxon>Actinomycetes</taxon>
        <taxon>Micrococcales</taxon>
        <taxon>Micrococcaceae</taxon>
    </lineage>
</organism>
<keyword evidence="4 5" id="KW-0472">Membrane</keyword>
<dbReference type="CDD" id="cd17489">
    <property type="entry name" value="MFS_YfcJ_like"/>
    <property type="match status" value="1"/>
</dbReference>
<evidence type="ECO:0000256" key="2">
    <source>
        <dbReference type="ARBA" id="ARBA00022692"/>
    </source>
</evidence>
<dbReference type="GO" id="GO:0005886">
    <property type="term" value="C:plasma membrane"/>
    <property type="evidence" value="ECO:0007669"/>
    <property type="project" value="UniProtKB-SubCell"/>
</dbReference>
<dbReference type="EMBL" id="VFOU01000001">
    <property type="protein sequence ID" value="TQL74046.1"/>
    <property type="molecule type" value="Genomic_DNA"/>
</dbReference>
<evidence type="ECO:0000259" key="6">
    <source>
        <dbReference type="PROSITE" id="PS50850"/>
    </source>
</evidence>
<feature type="transmembrane region" description="Helical" evidence="5">
    <location>
        <begin position="190"/>
        <end position="216"/>
    </location>
</feature>
<dbReference type="PANTHER" id="PTHR23531">
    <property type="entry name" value="QUINOLENE RESISTANCE PROTEIN NORA"/>
    <property type="match status" value="1"/>
</dbReference>
<dbReference type="Pfam" id="PF07690">
    <property type="entry name" value="MFS_1"/>
    <property type="match status" value="1"/>
</dbReference>
<proteinExistence type="predicted"/>
<evidence type="ECO:0000256" key="1">
    <source>
        <dbReference type="ARBA" id="ARBA00004651"/>
    </source>
</evidence>
<dbReference type="InterPro" id="IPR036259">
    <property type="entry name" value="MFS_trans_sf"/>
</dbReference>
<feature type="domain" description="Major facilitator superfamily (MFS) profile" evidence="6">
    <location>
        <begin position="1"/>
        <end position="371"/>
    </location>
</feature>
<protein>
    <submittedName>
        <fullName evidence="7">Putative MFS family arabinose efflux permease</fullName>
    </submittedName>
</protein>
<accession>A0A543AND0</accession>
<evidence type="ECO:0000313" key="8">
    <source>
        <dbReference type="Proteomes" id="UP000319746"/>
    </source>
</evidence>
<feature type="transmembrane region" description="Helical" evidence="5">
    <location>
        <begin position="147"/>
        <end position="169"/>
    </location>
</feature>
<evidence type="ECO:0000256" key="4">
    <source>
        <dbReference type="ARBA" id="ARBA00023136"/>
    </source>
</evidence>
<keyword evidence="3 5" id="KW-1133">Transmembrane helix</keyword>